<keyword evidence="4" id="KW-1185">Reference proteome</keyword>
<evidence type="ECO:0000256" key="2">
    <source>
        <dbReference type="SAM" id="SignalP"/>
    </source>
</evidence>
<dbReference type="Gene3D" id="2.40.50.120">
    <property type="match status" value="1"/>
</dbReference>
<dbReference type="InterPro" id="IPR008993">
    <property type="entry name" value="TIMP-like_OB-fold"/>
</dbReference>
<keyword evidence="1" id="KW-1133">Transmembrane helix</keyword>
<organism evidence="3 4">
    <name type="scientific">Neobacillus kokaensis</name>
    <dbReference type="NCBI Taxonomy" id="2759023"/>
    <lineage>
        <taxon>Bacteria</taxon>
        <taxon>Bacillati</taxon>
        <taxon>Bacillota</taxon>
        <taxon>Bacilli</taxon>
        <taxon>Bacillales</taxon>
        <taxon>Bacillaceae</taxon>
        <taxon>Neobacillus</taxon>
    </lineage>
</organism>
<reference evidence="3 4" key="1">
    <citation type="journal article" date="2022" name="Int. J. Syst. Evol. Microbiol.">
        <title>Neobacillus kokaensis sp. nov., isolated from soil.</title>
        <authorList>
            <person name="Yuki K."/>
            <person name="Matsubara H."/>
            <person name="Yamaguchi S."/>
        </authorList>
    </citation>
    <scope>NUCLEOTIDE SEQUENCE [LARGE SCALE GENOMIC DNA]</scope>
    <source>
        <strain evidence="3 4">LOB 377</strain>
    </source>
</reference>
<keyword evidence="2" id="KW-0732">Signal</keyword>
<gene>
    <name evidence="3" type="ORF">AM1BK_23590</name>
</gene>
<feature type="chain" id="PRO_5047438863" description="Tissue inhibitor of metalloproteinase" evidence="2">
    <location>
        <begin position="20"/>
        <end position="181"/>
    </location>
</feature>
<keyword evidence="1" id="KW-0812">Transmembrane</keyword>
<dbReference type="RefSeq" id="WP_191273020.1">
    <property type="nucleotide sequence ID" value="NZ_BNDS01000009.1"/>
</dbReference>
<evidence type="ECO:0000313" key="4">
    <source>
        <dbReference type="Proteomes" id="UP000637074"/>
    </source>
</evidence>
<feature type="transmembrane region" description="Helical" evidence="1">
    <location>
        <begin position="154"/>
        <end position="172"/>
    </location>
</feature>
<evidence type="ECO:0000256" key="1">
    <source>
        <dbReference type="SAM" id="Phobius"/>
    </source>
</evidence>
<proteinExistence type="predicted"/>
<dbReference type="EMBL" id="BNDS01000009">
    <property type="protein sequence ID" value="GHH98816.1"/>
    <property type="molecule type" value="Genomic_DNA"/>
</dbReference>
<dbReference type="Proteomes" id="UP000637074">
    <property type="component" value="Unassembled WGS sequence"/>
</dbReference>
<protein>
    <recommendedName>
        <fullName evidence="5">Tissue inhibitor of metalloproteinase</fullName>
    </recommendedName>
</protein>
<keyword evidence="1" id="KW-0472">Membrane</keyword>
<evidence type="ECO:0008006" key="5">
    <source>
        <dbReference type="Google" id="ProtNLM"/>
    </source>
</evidence>
<evidence type="ECO:0000313" key="3">
    <source>
        <dbReference type="EMBL" id="GHH98816.1"/>
    </source>
</evidence>
<name>A0ABQ3NA99_9BACI</name>
<dbReference type="SUPFAM" id="SSF50242">
    <property type="entry name" value="TIMP-like"/>
    <property type="match status" value="1"/>
</dbReference>
<accession>A0ABQ3NA99</accession>
<comment type="caution">
    <text evidence="3">The sequence shown here is derived from an EMBL/GenBank/DDBJ whole genome shotgun (WGS) entry which is preliminary data.</text>
</comment>
<feature type="signal peptide" evidence="2">
    <location>
        <begin position="1"/>
        <end position="19"/>
    </location>
</feature>
<sequence length="181" mass="20646">MVKKLSLVFTMFICLSTFALTVKPSVSYACKCVETKSVEKELELSDAVFNGKIIEMKQDKYSRKILFEVTSIWKGLSTSQIVLIDEPSSCSMDFNEGQEYLVYAKNNGNDVLTSNICDRTIELISADKDLLLLGEGRAPTEIVNLENELKQFNLIFWIPFLGIAVLIIVFIWKRKRMENIQ</sequence>